<feature type="compositionally biased region" description="Basic and acidic residues" evidence="1">
    <location>
        <begin position="375"/>
        <end position="386"/>
    </location>
</feature>
<protein>
    <submittedName>
        <fullName evidence="2">Uncharacterized protein</fullName>
    </submittedName>
</protein>
<feature type="compositionally biased region" description="Low complexity" evidence="1">
    <location>
        <begin position="1069"/>
        <end position="1082"/>
    </location>
</feature>
<feature type="compositionally biased region" description="Polar residues" evidence="1">
    <location>
        <begin position="190"/>
        <end position="201"/>
    </location>
</feature>
<feature type="region of interest" description="Disordered" evidence="1">
    <location>
        <begin position="1"/>
        <end position="107"/>
    </location>
</feature>
<feature type="compositionally biased region" description="Basic and acidic residues" evidence="1">
    <location>
        <begin position="976"/>
        <end position="1003"/>
    </location>
</feature>
<feature type="region of interest" description="Disordered" evidence="1">
    <location>
        <begin position="1608"/>
        <end position="1638"/>
    </location>
</feature>
<feature type="compositionally biased region" description="Polar residues" evidence="1">
    <location>
        <begin position="130"/>
        <end position="149"/>
    </location>
</feature>
<feature type="compositionally biased region" description="Polar residues" evidence="1">
    <location>
        <begin position="1125"/>
        <end position="1137"/>
    </location>
</feature>
<feature type="compositionally biased region" description="Polar residues" evidence="1">
    <location>
        <begin position="356"/>
        <end position="371"/>
    </location>
</feature>
<feature type="compositionally biased region" description="Basic and acidic residues" evidence="1">
    <location>
        <begin position="1052"/>
        <end position="1066"/>
    </location>
</feature>
<feature type="compositionally biased region" description="Basic and acidic residues" evidence="1">
    <location>
        <begin position="1138"/>
        <end position="1150"/>
    </location>
</feature>
<feature type="compositionally biased region" description="Basic and acidic residues" evidence="1">
    <location>
        <begin position="226"/>
        <end position="246"/>
    </location>
</feature>
<sequence>MTEVDDTTQISKPLTFEPLSFLANDATATTTDHDESRQQETIASDLTTNIITDGSKAASENHHENIDSNGMNNTDELNSSPTSKQVNNPEHATSNGVHSTDDFDNEDKQKKMNGVIHDISLGAGDDANTSRRSVTSTHLQDGQVNNSTPDGVDPSTEIDQTSQPSTEAPIRPASVLAPDDHYVSNEKRLSSSVQQVEPTSDGNDHHETQEDSTKTTTLIDSTVDQHQSDDESIHRKTETIDDDDHHHQRPSSAVKQNVVDETTNFRAASPKPSSSRVQSATSKRSVHVTPEEEPSTSGDEKRTDMSPSKLTPDAGNDTDIDNQEVANVARRPSRAMSPLNRPRSPTPNDSRKASINMESAPSAHATQLQSPTDDDTNHSAVDHDHTISPTVNNNHRSSSPGGSNNNNQEDDDEQKQTVEAPATFVSSASRRESTNQDDQQQTLRPTSALKTKSDDNSLEPSTSRPGSSRLHNLIATDERLKLVKSDEQLQIPTDEFANEQTHSPPQSPIDTQPMISADHSLDSNIAQNEQNRSRPTSAGNRKSPTKSMLSNEKGIDGEVPPLDDSTYHDIHQQQTHATDDKPASRRESQVVEKTEHISGSRRASASQQPEEFDNHREPSIASRRTSNEVQESTSHNGFVSEQQNNSRRESINLEQKPSSRKPSVTSVEQAPSKRGSIVNEQHVSSSVENANDEPKIPSRKGSLIPEQQVSSKRPSVASDVHIGSRRESTNNEPQLQIKRGSTAFEQAQASRKGSTTSDEQTSSKRGSITHEQHASSPPESSNDEVKISSRKGSPIAEQQVSSKRSSVVSDVQIDSHRPSVVDDIHTQSRRVSTVSEKMSSSRKASTTSEHDIRNKQESMTSNQPVSSRQGSAENKQPSFSKRGSTVSDHEAASRRQSSTNEAHISSKRSSITSDKKTPSRKPSNASEHEAPSNSDIVSREQQNSSREKSSTDTRKTLSRQSSTTFQQQPISQRETLSAEHEKFTHRNSHVSEHHTSDHHERKLSNGSVARKPSATEREHASRRASEQKEIAPSSRRASEQEEIAPSSRRASTNRDKHVASPRHSDVDNSSAPRASSHRSSLSKQDNQPISAHVRKGSHPTSIHSQDINHRQINNEPNLLHRDLSSPETDSPNRTTAKQQRERVPVNEKRQKSSSSVDDSDHHRATTIPRHSGQQSKRNSNKTTDETVVTPIIMDSSTVRQHSGNRGFKGDSDNEYAPKLPPVNKSLQNKAPHSETVNRQKIPLSNRSETRPVSSSRSSTISDNGQKPNWLKQIPIPSIHFSDNETSLTIDQGLRPQSPNVEQIAERNKLITPPPPTTKTLAGKKRIVTEGTRRKQQGHLSRRSSSAESGAIRMVDDDSLDSSSENNSNFETQRRRHNKLKKRDVETNTEDIYDIEQHKTQRSFFDERDIYDIEQHKTQRSFFDERELTPQKPLKATKPLSDHFHDTHRHTSNKEQILRTPDTTSNIDTPTIRRTVKVTKDRSPDKDPVNVNVTVVVKKFAGTNEDGNTRTVTEAYFEPVQHPSEILPSSSTIDDKEKVEISNDRPRSTDQPLFQSSEQLISSNDRQIQSDTEQIITEKQKKHRRPKRISRTCQTYECVFRRMERDKQHDLRATSDTEKNIQTLKSQLRPRKKSPKKNYPLYLSTDSFRVEELLPKSFHQSRKTISKSSALARSLSPQGGKLLILRPTLPFHHTDAVNVQRVCLQYAIDLIPNDNASHVPMSANRNKSNVLKNPEQTNILPMISASTSGLHHMSSNKSAKSTSNKSEELTHQRKNGGGV</sequence>
<feature type="compositionally biased region" description="Basic and acidic residues" evidence="1">
    <location>
        <begin position="202"/>
        <end position="213"/>
    </location>
</feature>
<dbReference type="OrthoDB" id="10040784at2759"/>
<feature type="region of interest" description="Disordered" evidence="1">
    <location>
        <begin position="119"/>
        <end position="1270"/>
    </location>
</feature>
<feature type="compositionally biased region" description="Polar residues" evidence="1">
    <location>
        <begin position="857"/>
        <end position="886"/>
    </location>
</feature>
<feature type="compositionally biased region" description="Polar residues" evidence="1">
    <location>
        <begin position="157"/>
        <end position="166"/>
    </location>
</feature>
<feature type="compositionally biased region" description="Polar residues" evidence="1">
    <location>
        <begin position="678"/>
        <end position="689"/>
    </location>
</feature>
<feature type="compositionally biased region" description="Polar residues" evidence="1">
    <location>
        <begin position="1548"/>
        <end position="1565"/>
    </location>
</feature>
<feature type="compositionally biased region" description="Basic and acidic residues" evidence="1">
    <location>
        <begin position="813"/>
        <end position="826"/>
    </location>
</feature>
<feature type="region of interest" description="Disordered" evidence="1">
    <location>
        <begin position="1304"/>
        <end position="1384"/>
    </location>
</feature>
<feature type="compositionally biased region" description="Basic and acidic residues" evidence="1">
    <location>
        <begin position="565"/>
        <end position="598"/>
    </location>
</feature>
<feature type="compositionally biased region" description="Polar residues" evidence="1">
    <location>
        <begin position="1098"/>
        <end position="1116"/>
    </location>
</feature>
<feature type="compositionally biased region" description="Low complexity" evidence="1">
    <location>
        <begin position="1250"/>
        <end position="1261"/>
    </location>
</feature>
<feature type="compositionally biased region" description="Polar residues" evidence="1">
    <location>
        <begin position="622"/>
        <end position="645"/>
    </location>
</feature>
<reference evidence="2" key="1">
    <citation type="submission" date="2021-02" db="EMBL/GenBank/DDBJ databases">
        <authorList>
            <person name="Nowell W R."/>
        </authorList>
    </citation>
    <scope>NUCLEOTIDE SEQUENCE</scope>
</reference>
<evidence type="ECO:0000313" key="2">
    <source>
        <dbReference type="EMBL" id="CAF1427661.1"/>
    </source>
</evidence>
<feature type="compositionally biased region" description="Basic and acidic residues" evidence="1">
    <location>
        <begin position="178"/>
        <end position="189"/>
    </location>
</feature>
<feature type="compositionally biased region" description="Polar residues" evidence="1">
    <location>
        <begin position="458"/>
        <end position="470"/>
    </location>
</feature>
<comment type="caution">
    <text evidence="2">The sequence shown here is derived from an EMBL/GenBank/DDBJ whole genome shotgun (WGS) entry which is preliminary data.</text>
</comment>
<feature type="compositionally biased region" description="Polar residues" evidence="1">
    <location>
        <begin position="67"/>
        <end position="98"/>
    </location>
</feature>
<feature type="compositionally biased region" description="Basic and acidic residues" evidence="1">
    <location>
        <begin position="1013"/>
        <end position="1029"/>
    </location>
</feature>
<organism evidence="2 3">
    <name type="scientific">Rotaria magnacalcarata</name>
    <dbReference type="NCBI Taxonomy" id="392030"/>
    <lineage>
        <taxon>Eukaryota</taxon>
        <taxon>Metazoa</taxon>
        <taxon>Spiralia</taxon>
        <taxon>Gnathifera</taxon>
        <taxon>Rotifera</taxon>
        <taxon>Eurotatoria</taxon>
        <taxon>Bdelloidea</taxon>
        <taxon>Philodinida</taxon>
        <taxon>Philodinidae</taxon>
        <taxon>Rotaria</taxon>
    </lineage>
</organism>
<feature type="compositionally biased region" description="Polar residues" evidence="1">
    <location>
        <begin position="250"/>
        <end position="283"/>
    </location>
</feature>
<feature type="compositionally biased region" description="Polar residues" evidence="1">
    <location>
        <begin position="436"/>
        <end position="450"/>
    </location>
</feature>
<feature type="compositionally biased region" description="Basic and acidic residues" evidence="1">
    <location>
        <begin position="476"/>
        <end position="487"/>
    </location>
</feature>
<dbReference type="Proteomes" id="UP000663834">
    <property type="component" value="Unassembled WGS sequence"/>
</dbReference>
<feature type="compositionally biased region" description="Basic and acidic residues" evidence="1">
    <location>
        <begin position="945"/>
        <end position="955"/>
    </location>
</feature>
<feature type="region of interest" description="Disordered" evidence="1">
    <location>
        <begin position="1518"/>
        <end position="1565"/>
    </location>
</feature>
<feature type="region of interest" description="Disordered" evidence="1">
    <location>
        <begin position="1747"/>
        <end position="1778"/>
    </location>
</feature>
<feature type="compositionally biased region" description="Polar residues" evidence="1">
    <location>
        <begin position="829"/>
        <end position="847"/>
    </location>
</feature>
<feature type="compositionally biased region" description="Basic and acidic residues" evidence="1">
    <location>
        <begin position="1532"/>
        <end position="1547"/>
    </location>
</feature>
<feature type="region of interest" description="Disordered" evidence="1">
    <location>
        <begin position="1434"/>
        <end position="1455"/>
    </location>
</feature>
<feature type="compositionally biased region" description="Polar residues" evidence="1">
    <location>
        <begin position="920"/>
        <end position="944"/>
    </location>
</feature>
<feature type="compositionally biased region" description="Polar residues" evidence="1">
    <location>
        <begin position="1194"/>
        <end position="1203"/>
    </location>
</feature>
<name>A0A815N630_9BILA</name>
<feature type="compositionally biased region" description="Polar residues" evidence="1">
    <location>
        <begin position="214"/>
        <end position="225"/>
    </location>
</feature>
<gene>
    <name evidence="2" type="ORF">KQP761_LOCUS10885</name>
</gene>
<feature type="compositionally biased region" description="Polar residues" evidence="1">
    <location>
        <begin position="958"/>
        <end position="975"/>
    </location>
</feature>
<feature type="compositionally biased region" description="Polar residues" evidence="1">
    <location>
        <begin position="498"/>
        <end position="514"/>
    </location>
</feature>
<evidence type="ECO:0000313" key="3">
    <source>
        <dbReference type="Proteomes" id="UP000663834"/>
    </source>
</evidence>
<dbReference type="EMBL" id="CAJNOW010004704">
    <property type="protein sequence ID" value="CAF1427661.1"/>
    <property type="molecule type" value="Genomic_DNA"/>
</dbReference>
<feature type="compositionally biased region" description="Low complexity" evidence="1">
    <location>
        <begin position="392"/>
        <end position="407"/>
    </location>
</feature>
<feature type="compositionally biased region" description="Low complexity" evidence="1">
    <location>
        <begin position="798"/>
        <end position="812"/>
    </location>
</feature>
<accession>A0A815N630</accession>
<evidence type="ECO:0000256" key="1">
    <source>
        <dbReference type="SAM" id="MobiDB-lite"/>
    </source>
</evidence>
<feature type="compositionally biased region" description="Low complexity" evidence="1">
    <location>
        <begin position="1754"/>
        <end position="1763"/>
    </location>
</feature>
<feature type="compositionally biased region" description="Basic and acidic residues" evidence="1">
    <location>
        <begin position="1608"/>
        <end position="1618"/>
    </location>
</feature>
<feature type="compositionally biased region" description="Polar residues" evidence="1">
    <location>
        <begin position="39"/>
        <end position="52"/>
    </location>
</feature>
<feature type="compositionally biased region" description="Polar residues" evidence="1">
    <location>
        <begin position="743"/>
        <end position="766"/>
    </location>
</feature>
<proteinExistence type="predicted"/>
<feature type="compositionally biased region" description="Polar residues" evidence="1">
    <location>
        <begin position="522"/>
        <end position="550"/>
    </location>
</feature>
<feature type="compositionally biased region" description="Polar residues" evidence="1">
    <location>
        <begin position="1171"/>
        <end position="1181"/>
    </location>
</feature>
<feature type="compositionally biased region" description="Polar residues" evidence="1">
    <location>
        <begin position="652"/>
        <end position="669"/>
    </location>
</feature>
<feature type="compositionally biased region" description="Polar residues" evidence="1">
    <location>
        <begin position="894"/>
        <end position="912"/>
    </location>
</feature>